<dbReference type="InterPro" id="IPR029058">
    <property type="entry name" value="AB_hydrolase_fold"/>
</dbReference>
<evidence type="ECO:0000313" key="3">
    <source>
        <dbReference type="Proteomes" id="UP001501116"/>
    </source>
</evidence>
<dbReference type="EMBL" id="BAAANN010000031">
    <property type="protein sequence ID" value="GAA1978997.1"/>
    <property type="molecule type" value="Genomic_DNA"/>
</dbReference>
<name>A0ABP5DF46_9PSEU</name>
<dbReference type="GO" id="GO:0016787">
    <property type="term" value="F:hydrolase activity"/>
    <property type="evidence" value="ECO:0007669"/>
    <property type="project" value="UniProtKB-KW"/>
</dbReference>
<accession>A0ABP5DF46</accession>
<comment type="caution">
    <text evidence="2">The sequence shown here is derived from an EMBL/GenBank/DDBJ whole genome shotgun (WGS) entry which is preliminary data.</text>
</comment>
<keyword evidence="3" id="KW-1185">Reference proteome</keyword>
<sequence length="219" mass="23848">MTELMCLHAAASSPETWDPLVPGLADLGCRVHCPPLLGHRGAERRREYPLTAFRDDVLRELDQRGLERVTLVGHSLGAFVASMVAAARPERVIRLVLEEMPVPPKDSGDGAASRGRAGGLAMRAFALLNRERCDPALFRSVIAELREPQARWWDDLSAVTADTLILAGGEKSHLDQSRYDLLARAVPGSATVTIPAGHRIHRRAPERWLAAVSGFLGSP</sequence>
<gene>
    <name evidence="2" type="ORF">GCM10009754_64000</name>
</gene>
<organism evidence="2 3">
    <name type="scientific">Amycolatopsis minnesotensis</name>
    <dbReference type="NCBI Taxonomy" id="337894"/>
    <lineage>
        <taxon>Bacteria</taxon>
        <taxon>Bacillati</taxon>
        <taxon>Actinomycetota</taxon>
        <taxon>Actinomycetes</taxon>
        <taxon>Pseudonocardiales</taxon>
        <taxon>Pseudonocardiaceae</taxon>
        <taxon>Amycolatopsis</taxon>
    </lineage>
</organism>
<dbReference type="PANTHER" id="PTHR43798">
    <property type="entry name" value="MONOACYLGLYCEROL LIPASE"/>
    <property type="match status" value="1"/>
</dbReference>
<dbReference type="InterPro" id="IPR000073">
    <property type="entry name" value="AB_hydrolase_1"/>
</dbReference>
<dbReference type="RefSeq" id="WP_344427437.1">
    <property type="nucleotide sequence ID" value="NZ_BAAANN010000031.1"/>
</dbReference>
<dbReference type="Gene3D" id="3.40.50.1820">
    <property type="entry name" value="alpha/beta hydrolase"/>
    <property type="match status" value="1"/>
</dbReference>
<dbReference type="Pfam" id="PF12697">
    <property type="entry name" value="Abhydrolase_6"/>
    <property type="match status" value="1"/>
</dbReference>
<protein>
    <submittedName>
        <fullName evidence="2">Alpha/beta hydrolase</fullName>
    </submittedName>
</protein>
<dbReference type="SUPFAM" id="SSF53474">
    <property type="entry name" value="alpha/beta-Hydrolases"/>
    <property type="match status" value="1"/>
</dbReference>
<evidence type="ECO:0000259" key="1">
    <source>
        <dbReference type="Pfam" id="PF12697"/>
    </source>
</evidence>
<keyword evidence="2" id="KW-0378">Hydrolase</keyword>
<evidence type="ECO:0000313" key="2">
    <source>
        <dbReference type="EMBL" id="GAA1978997.1"/>
    </source>
</evidence>
<reference evidence="3" key="1">
    <citation type="journal article" date="2019" name="Int. J. Syst. Evol. Microbiol.">
        <title>The Global Catalogue of Microorganisms (GCM) 10K type strain sequencing project: providing services to taxonomists for standard genome sequencing and annotation.</title>
        <authorList>
            <consortium name="The Broad Institute Genomics Platform"/>
            <consortium name="The Broad Institute Genome Sequencing Center for Infectious Disease"/>
            <person name="Wu L."/>
            <person name="Ma J."/>
        </authorList>
    </citation>
    <scope>NUCLEOTIDE SEQUENCE [LARGE SCALE GENOMIC DNA]</scope>
    <source>
        <strain evidence="3">JCM 14545</strain>
    </source>
</reference>
<dbReference type="InterPro" id="IPR050266">
    <property type="entry name" value="AB_hydrolase_sf"/>
</dbReference>
<proteinExistence type="predicted"/>
<feature type="domain" description="AB hydrolase-1" evidence="1">
    <location>
        <begin position="6"/>
        <end position="210"/>
    </location>
</feature>
<dbReference type="Proteomes" id="UP001501116">
    <property type="component" value="Unassembled WGS sequence"/>
</dbReference>
<dbReference type="PANTHER" id="PTHR43798:SF33">
    <property type="entry name" value="HYDROLASE, PUTATIVE (AFU_ORTHOLOGUE AFUA_2G14860)-RELATED"/>
    <property type="match status" value="1"/>
</dbReference>